<organism evidence="1 2">
    <name type="scientific">Sutterella megalosphaeroides</name>
    <dbReference type="NCBI Taxonomy" id="2494234"/>
    <lineage>
        <taxon>Bacteria</taxon>
        <taxon>Pseudomonadati</taxon>
        <taxon>Pseudomonadota</taxon>
        <taxon>Betaproteobacteria</taxon>
        <taxon>Burkholderiales</taxon>
        <taxon>Sutterellaceae</taxon>
        <taxon>Sutterella</taxon>
    </lineage>
</organism>
<proteinExistence type="predicted"/>
<accession>A0A2Z6IDB7</accession>
<reference evidence="1 2" key="1">
    <citation type="journal article" date="2018" name="Int. J. Syst. Evol. Microbiol.">
        <title>Mesosutterella multiformis gen. nov., sp. nov., a member of the family Sutterellaceae and Sutterella megalosphaeroides sp. nov., isolated from human faeces.</title>
        <authorList>
            <person name="Sakamoto M."/>
            <person name="Ikeyama N."/>
            <person name="Kunihiro T."/>
            <person name="Iino T."/>
            <person name="Yuki M."/>
            <person name="Ohkuma M."/>
        </authorList>
    </citation>
    <scope>NUCLEOTIDE SEQUENCE [LARGE SCALE GENOMIC DNA]</scope>
    <source>
        <strain evidence="1 2">6FBBBH3</strain>
    </source>
</reference>
<dbReference type="SUPFAM" id="SSF55486">
    <property type="entry name" value="Metalloproteases ('zincins'), catalytic domain"/>
    <property type="match status" value="1"/>
</dbReference>
<name>A0A2Z6IDB7_9BURK</name>
<dbReference type="AlphaFoldDB" id="A0A2Z6IDB7"/>
<dbReference type="KEGG" id="sutt:SUTMEG_18210"/>
<dbReference type="RefSeq" id="WP_120177486.1">
    <property type="nucleotide sequence ID" value="NZ_AP018786.1"/>
</dbReference>
<keyword evidence="2" id="KW-1185">Reference proteome</keyword>
<evidence type="ECO:0008006" key="3">
    <source>
        <dbReference type="Google" id="ProtNLM"/>
    </source>
</evidence>
<gene>
    <name evidence="1" type="ORF">SUTMEG_18210</name>
</gene>
<dbReference type="Gene3D" id="1.10.1370.30">
    <property type="match status" value="1"/>
</dbReference>
<sequence length="624" mass="69793">MQERLRSAADDFEILSRAFELAAVAFEAATRVAADFRSSNGAEEFPGEPSEAHLRLLEEALELYGKTTDGATTLMTLVRERLALNASDGSIASARSRVAKRVRRLEACAKPLFEVLCELPVDSPRLRGEARRALRAWRLRAESSRSAAHRVAPPLEEFATSLSSDVFEPLLALHTHLTSTCSIEVSTAEGHERSQSFGTSVAVLKSSDDPVLRRTTFEAMNSWMASHASSFADLLNAVTGFRVKLVEADANVRLAGDIYGAALLAQRTEREIFVAMSEALDERIEDVREAVRLRSRRLGVRAMRVAHLLCPLPERRWGPGRGPEVMRADIARVFGRTDPGFAAFVEEAHEKGWINAQTLPMKAGGGWCDNMPAAGAVRIIANTFPNAAGEAQMTHLLGAGHLHRVLQRRSAGDRLVPLSMIELAGNVYETLLVRGLAEEASDAATRDEEPLLWLMMQRISNLLLAVSARHRLLAHIYRERRDRVLSAAELNALSDESWRHYFGDSTLETDRYVWVHKPHFYRQGTLFYDWQYVLGFLVSNLVARRLRDLEDPEAGRRALEAMWLDAGSSTMRELLVRHVAVEKLSGLDPRSRAFWHEALDEALLPVARYRMLLDEREARTKHVP</sequence>
<evidence type="ECO:0000313" key="2">
    <source>
        <dbReference type="Proteomes" id="UP000271003"/>
    </source>
</evidence>
<protein>
    <recommendedName>
        <fullName evidence="3">Peptidase M3A/M3B catalytic domain-containing protein</fullName>
    </recommendedName>
</protein>
<evidence type="ECO:0000313" key="1">
    <source>
        <dbReference type="EMBL" id="BBF23930.1"/>
    </source>
</evidence>
<dbReference type="OrthoDB" id="9151580at2"/>
<dbReference type="EMBL" id="AP018786">
    <property type="protein sequence ID" value="BBF23930.1"/>
    <property type="molecule type" value="Genomic_DNA"/>
</dbReference>
<dbReference type="Proteomes" id="UP000271003">
    <property type="component" value="Chromosome"/>
</dbReference>